<comment type="caution">
    <text evidence="2">The sequence shown here is derived from an EMBL/GenBank/DDBJ whole genome shotgun (WGS) entry which is preliminary data.</text>
</comment>
<sequence length="296" mass="33876">MNLLQLKILRKLRLTKCLHLNGQKEILGRRFSFPIRGQLGWGYLNDPEVWMSSLFEALKPYFRSNPQQCFLDVGVNLGQTLAKYRSVFPDGIYVGFEPNPACIAYVNELIELNHWDNIDLYPVGVAERHEICTLNFFHNASDDPTASIIKDFRPDQAIRRRSHIAVFPIAEASIKRPVSFLKIDVEGAELEVLKGCRSVLVRDRPIVSTEILPCYDGQNAFRIQRQQEVEALMNRVGYKCFRIAKGGSQHSKLVGLQPVESIEVHGEIELSDYLWIHEESSAKITEMILEGLRHNK</sequence>
<evidence type="ECO:0000259" key="1">
    <source>
        <dbReference type="Pfam" id="PF05050"/>
    </source>
</evidence>
<gene>
    <name evidence="2" type="ORF">RBSWK_01676</name>
</gene>
<feature type="domain" description="Methyltransferase FkbM" evidence="1">
    <location>
        <begin position="72"/>
        <end position="239"/>
    </location>
</feature>
<dbReference type="RefSeq" id="WP_007336843.1">
    <property type="nucleotide sequence ID" value="NZ_AMWG01000035.1"/>
</dbReference>
<evidence type="ECO:0000313" key="2">
    <source>
        <dbReference type="EMBL" id="ELP34400.1"/>
    </source>
</evidence>
<keyword evidence="2" id="KW-0489">Methyltransferase</keyword>
<dbReference type="GO" id="GO:0008171">
    <property type="term" value="F:O-methyltransferase activity"/>
    <property type="evidence" value="ECO:0007669"/>
    <property type="project" value="TreeGrafter"/>
</dbReference>
<accession>L7CKM0</accession>
<evidence type="ECO:0000313" key="3">
    <source>
        <dbReference type="Proteomes" id="UP000010959"/>
    </source>
</evidence>
<dbReference type="Gene3D" id="3.40.50.150">
    <property type="entry name" value="Vaccinia Virus protein VP39"/>
    <property type="match status" value="1"/>
</dbReference>
<proteinExistence type="predicted"/>
<organism evidence="2 3">
    <name type="scientific">Rhodopirellula baltica SWK14</name>
    <dbReference type="NCBI Taxonomy" id="993516"/>
    <lineage>
        <taxon>Bacteria</taxon>
        <taxon>Pseudomonadati</taxon>
        <taxon>Planctomycetota</taxon>
        <taxon>Planctomycetia</taxon>
        <taxon>Pirellulales</taxon>
        <taxon>Pirellulaceae</taxon>
        <taxon>Rhodopirellula</taxon>
    </lineage>
</organism>
<dbReference type="EMBL" id="AMWG01000035">
    <property type="protein sequence ID" value="ELP34400.1"/>
    <property type="molecule type" value="Genomic_DNA"/>
</dbReference>
<dbReference type="PATRIC" id="fig|993516.3.peg.1786"/>
<protein>
    <submittedName>
        <fullName evidence="2">Methyltransferase FkbM family</fullName>
    </submittedName>
</protein>
<dbReference type="Proteomes" id="UP000010959">
    <property type="component" value="Unassembled WGS sequence"/>
</dbReference>
<keyword evidence="2" id="KW-0808">Transferase</keyword>
<name>L7CKM0_RHOBT</name>
<dbReference type="Pfam" id="PF05050">
    <property type="entry name" value="Methyltransf_21"/>
    <property type="match status" value="1"/>
</dbReference>
<reference evidence="2 3" key="1">
    <citation type="journal article" date="2013" name="Mar. Genomics">
        <title>Expression of sulfatases in Rhodopirellula baltica and the diversity of sulfatases in the genus Rhodopirellula.</title>
        <authorList>
            <person name="Wegner C.E."/>
            <person name="Richter-Heitmann T."/>
            <person name="Klindworth A."/>
            <person name="Klockow C."/>
            <person name="Richter M."/>
            <person name="Achstetter T."/>
            <person name="Glockner F.O."/>
            <person name="Harder J."/>
        </authorList>
    </citation>
    <scope>NUCLEOTIDE SEQUENCE [LARGE SCALE GENOMIC DNA]</scope>
    <source>
        <strain evidence="2 3">SWK14</strain>
    </source>
</reference>
<dbReference type="PANTHER" id="PTHR36973:SF4">
    <property type="entry name" value="NODULATION PROTEIN"/>
    <property type="match status" value="1"/>
</dbReference>
<dbReference type="AlphaFoldDB" id="L7CKM0"/>
<dbReference type="NCBIfam" id="TIGR01444">
    <property type="entry name" value="fkbM_fam"/>
    <property type="match status" value="1"/>
</dbReference>
<dbReference type="GO" id="GO:0032259">
    <property type="term" value="P:methylation"/>
    <property type="evidence" value="ECO:0007669"/>
    <property type="project" value="UniProtKB-KW"/>
</dbReference>
<dbReference type="PANTHER" id="PTHR36973">
    <property type="entry name" value="SLL1456 PROTEIN-RELATED"/>
    <property type="match status" value="1"/>
</dbReference>
<dbReference type="SUPFAM" id="SSF53335">
    <property type="entry name" value="S-adenosyl-L-methionine-dependent methyltransferases"/>
    <property type="match status" value="1"/>
</dbReference>
<dbReference type="InterPro" id="IPR029063">
    <property type="entry name" value="SAM-dependent_MTases_sf"/>
</dbReference>
<dbReference type="InterPro" id="IPR006342">
    <property type="entry name" value="FkbM_mtfrase"/>
</dbReference>
<dbReference type="InterPro" id="IPR053188">
    <property type="entry name" value="FkbM_Methyltransferase"/>
</dbReference>